<evidence type="ECO:0000256" key="1">
    <source>
        <dbReference type="ARBA" id="ARBA00009861"/>
    </source>
</evidence>
<dbReference type="EMBL" id="JBJUIK010000017">
    <property type="protein sequence ID" value="KAL3498812.1"/>
    <property type="molecule type" value="Genomic_DNA"/>
</dbReference>
<dbReference type="InterPro" id="IPR023213">
    <property type="entry name" value="CAT-like_dom_sf"/>
</dbReference>
<comment type="subunit">
    <text evidence="2">Monomer.</text>
</comment>
<evidence type="ECO:0000256" key="4">
    <source>
        <dbReference type="ARBA" id="ARBA00022679"/>
    </source>
</evidence>
<evidence type="ECO:0000313" key="7">
    <source>
        <dbReference type="Proteomes" id="UP001630127"/>
    </source>
</evidence>
<comment type="caution">
    <text evidence="6">The sequence shown here is derived from an EMBL/GenBank/DDBJ whole genome shotgun (WGS) entry which is preliminary data.</text>
</comment>
<dbReference type="Gene3D" id="3.30.559.10">
    <property type="entry name" value="Chloramphenicol acetyltransferase-like domain"/>
    <property type="match status" value="2"/>
</dbReference>
<reference evidence="6 7" key="1">
    <citation type="submission" date="2024-11" db="EMBL/GenBank/DDBJ databases">
        <title>A near-complete genome assembly of Cinchona calisaya.</title>
        <authorList>
            <person name="Lian D.C."/>
            <person name="Zhao X.W."/>
            <person name="Wei L."/>
        </authorList>
    </citation>
    <scope>NUCLEOTIDE SEQUENCE [LARGE SCALE GENOMIC DNA]</scope>
    <source>
        <tissue evidence="6">Nenye</tissue>
    </source>
</reference>
<proteinExistence type="inferred from homology"/>
<dbReference type="Proteomes" id="UP001630127">
    <property type="component" value="Unassembled WGS sequence"/>
</dbReference>
<comment type="similarity">
    <text evidence="1">Belongs to the plant acyltransferase family.</text>
</comment>
<keyword evidence="5" id="KW-0012">Acyltransferase</keyword>
<gene>
    <name evidence="6" type="ORF">ACH5RR_041544</name>
</gene>
<evidence type="ECO:0000313" key="6">
    <source>
        <dbReference type="EMBL" id="KAL3498812.1"/>
    </source>
</evidence>
<dbReference type="GO" id="GO:0009820">
    <property type="term" value="P:alkaloid metabolic process"/>
    <property type="evidence" value="ECO:0007669"/>
    <property type="project" value="UniProtKB-KW"/>
</dbReference>
<keyword evidence="7" id="KW-1185">Reference proteome</keyword>
<organism evidence="6 7">
    <name type="scientific">Cinchona calisaya</name>
    <dbReference type="NCBI Taxonomy" id="153742"/>
    <lineage>
        <taxon>Eukaryota</taxon>
        <taxon>Viridiplantae</taxon>
        <taxon>Streptophyta</taxon>
        <taxon>Embryophyta</taxon>
        <taxon>Tracheophyta</taxon>
        <taxon>Spermatophyta</taxon>
        <taxon>Magnoliopsida</taxon>
        <taxon>eudicotyledons</taxon>
        <taxon>Gunneridae</taxon>
        <taxon>Pentapetalae</taxon>
        <taxon>asterids</taxon>
        <taxon>lamiids</taxon>
        <taxon>Gentianales</taxon>
        <taxon>Rubiaceae</taxon>
        <taxon>Cinchonoideae</taxon>
        <taxon>Cinchoneae</taxon>
        <taxon>Cinchona</taxon>
    </lineage>
</organism>
<dbReference type="AlphaFoldDB" id="A0ABD2XZ43"/>
<sequence length="452" mass="51408">MSFCHPEILFEKLIKPSSPTPDHLKIFKLSFLDQLPPPLYQTLLYYYRTDDYEKSINPSEFSKRLQESLSLLLTRFYPLAGRISRTESVIDSINCQDQGVQYRETRLDCQIKEFLREAYEDINLLTLLAPRKIIEDVDDLVLAPLVGVQVSNFSCGALVLAVQILHIVADGFTAFTFTSEWAKISKFEMMSKLSNSVNFDEVGSILPTIDISRKIKPFSPHGPEVKTVTKRFMFDEATISRLKDEVMITNSSSFLERQPTKVEVVTAFIWRSLIHAAQARHGYLRPSLTSLSENLRGKKTAIEFPQNAFGNVYIPVLIKFMPDDSSKMGLHDFVFLIRDAIKKTMLDLDKAKSKEDLYSIAIGAHNEMREWSSNDKVDARFAAILSSFPLYDEADFGWGKPFWVSTGRLLPQTFMLVDTAMGKGIEAWVNVDEIEMLKLQSDSSMAALISQF</sequence>
<evidence type="ECO:0000256" key="2">
    <source>
        <dbReference type="ARBA" id="ARBA00011245"/>
    </source>
</evidence>
<protein>
    <submittedName>
        <fullName evidence="6">Uncharacterized protein</fullName>
    </submittedName>
</protein>
<dbReference type="GO" id="GO:0016746">
    <property type="term" value="F:acyltransferase activity"/>
    <property type="evidence" value="ECO:0007669"/>
    <property type="project" value="UniProtKB-KW"/>
</dbReference>
<dbReference type="PANTHER" id="PTHR31623">
    <property type="entry name" value="F21J9.9"/>
    <property type="match status" value="1"/>
</dbReference>
<dbReference type="PANTHER" id="PTHR31623:SF83">
    <property type="entry name" value="ACETYL-COA-BENZYLALCOHOL ACETYLTRANSFERASE-LIKE"/>
    <property type="match status" value="1"/>
</dbReference>
<dbReference type="Pfam" id="PF02458">
    <property type="entry name" value="Transferase"/>
    <property type="match status" value="1"/>
</dbReference>
<evidence type="ECO:0000256" key="3">
    <source>
        <dbReference type="ARBA" id="ARBA00022589"/>
    </source>
</evidence>
<evidence type="ECO:0000256" key="5">
    <source>
        <dbReference type="ARBA" id="ARBA00023315"/>
    </source>
</evidence>
<accession>A0ABD2XZ43</accession>
<keyword evidence="3" id="KW-0017">Alkaloid metabolism</keyword>
<name>A0ABD2XZ43_9GENT</name>
<keyword evidence="4" id="KW-0808">Transferase</keyword>